<feature type="compositionally biased region" description="Basic and acidic residues" evidence="1">
    <location>
        <begin position="63"/>
        <end position="86"/>
    </location>
</feature>
<gene>
    <name evidence="2" type="ORF">CEXT_408351</name>
</gene>
<evidence type="ECO:0000313" key="2">
    <source>
        <dbReference type="EMBL" id="GIY31521.1"/>
    </source>
</evidence>
<protein>
    <submittedName>
        <fullName evidence="2">Uncharacterized protein</fullName>
    </submittedName>
</protein>
<sequence>MKSGVLEEFPRRGGEVLYRLIITNKYPGVICQPEIPFCSTKGANSIFASTPSRPGAPLFENNDESREKSFTTASEKKINRQTALKDKKTKRNNFKQKSEDAVSRQRNIQVTLTASIILQAFQVIQHGILYLKNTSEDITCRIQWTQVDDEDGTTQ</sequence>
<proteinExistence type="predicted"/>
<organism evidence="2 3">
    <name type="scientific">Caerostris extrusa</name>
    <name type="common">Bark spider</name>
    <name type="synonym">Caerostris bankana</name>
    <dbReference type="NCBI Taxonomy" id="172846"/>
    <lineage>
        <taxon>Eukaryota</taxon>
        <taxon>Metazoa</taxon>
        <taxon>Ecdysozoa</taxon>
        <taxon>Arthropoda</taxon>
        <taxon>Chelicerata</taxon>
        <taxon>Arachnida</taxon>
        <taxon>Araneae</taxon>
        <taxon>Araneomorphae</taxon>
        <taxon>Entelegynae</taxon>
        <taxon>Araneoidea</taxon>
        <taxon>Araneidae</taxon>
        <taxon>Caerostris</taxon>
    </lineage>
</organism>
<keyword evidence="3" id="KW-1185">Reference proteome</keyword>
<feature type="region of interest" description="Disordered" evidence="1">
    <location>
        <begin position="51"/>
        <end position="100"/>
    </location>
</feature>
<evidence type="ECO:0000256" key="1">
    <source>
        <dbReference type="SAM" id="MobiDB-lite"/>
    </source>
</evidence>
<reference evidence="2 3" key="1">
    <citation type="submission" date="2021-06" db="EMBL/GenBank/DDBJ databases">
        <title>Caerostris extrusa draft genome.</title>
        <authorList>
            <person name="Kono N."/>
            <person name="Arakawa K."/>
        </authorList>
    </citation>
    <scope>NUCLEOTIDE SEQUENCE [LARGE SCALE GENOMIC DNA]</scope>
</reference>
<evidence type="ECO:0000313" key="3">
    <source>
        <dbReference type="Proteomes" id="UP001054945"/>
    </source>
</evidence>
<accession>A0AAV4SEC0</accession>
<name>A0AAV4SEC0_CAEEX</name>
<dbReference type="AlphaFoldDB" id="A0AAV4SEC0"/>
<dbReference type="Proteomes" id="UP001054945">
    <property type="component" value="Unassembled WGS sequence"/>
</dbReference>
<comment type="caution">
    <text evidence="2">The sequence shown here is derived from an EMBL/GenBank/DDBJ whole genome shotgun (WGS) entry which is preliminary data.</text>
</comment>
<dbReference type="EMBL" id="BPLR01009388">
    <property type="protein sequence ID" value="GIY31521.1"/>
    <property type="molecule type" value="Genomic_DNA"/>
</dbReference>